<reference evidence="1 2" key="1">
    <citation type="journal article" date="2021" name="Sci. Rep.">
        <title>Genome sequencing of the multicellular alga Astrephomene provides insights into convergent evolution of germ-soma differentiation.</title>
        <authorList>
            <person name="Yamashita S."/>
            <person name="Yamamoto K."/>
            <person name="Matsuzaki R."/>
            <person name="Suzuki S."/>
            <person name="Yamaguchi H."/>
            <person name="Hirooka S."/>
            <person name="Minakuchi Y."/>
            <person name="Miyagishima S."/>
            <person name="Kawachi M."/>
            <person name="Toyoda A."/>
            <person name="Nozaki H."/>
        </authorList>
    </citation>
    <scope>NUCLEOTIDE SEQUENCE [LARGE SCALE GENOMIC DNA]</scope>
    <source>
        <strain evidence="1 2">NIES-4017</strain>
    </source>
</reference>
<name>A0AAD3DQP9_9CHLO</name>
<dbReference type="GO" id="GO:0031932">
    <property type="term" value="C:TORC2 complex"/>
    <property type="evidence" value="ECO:0007669"/>
    <property type="project" value="TreeGrafter"/>
</dbReference>
<evidence type="ECO:0000313" key="1">
    <source>
        <dbReference type="EMBL" id="GFR45444.1"/>
    </source>
</evidence>
<dbReference type="GO" id="GO:0005737">
    <property type="term" value="C:cytoplasm"/>
    <property type="evidence" value="ECO:0007669"/>
    <property type="project" value="TreeGrafter"/>
</dbReference>
<gene>
    <name evidence="1" type="ORF">Agub_g6840</name>
</gene>
<proteinExistence type="predicted"/>
<protein>
    <submittedName>
        <fullName evidence="1">Uncharacterized protein</fullName>
    </submittedName>
</protein>
<keyword evidence="2" id="KW-1185">Reference proteome</keyword>
<sequence>GASAATAVWHTRVVERCVSRLLVVAVADSSERVRKEVLGALVGTPALDDYLAQADCLRALFVGMNDESCAVRALAIRLVGRLADRNPAHVNPALRKHLMQLLHDMEFSPDNRAREESAFLLEVLITSAARLILPYTSPIQKALVGKL</sequence>
<accession>A0AAD3DQP9</accession>
<dbReference type="GO" id="GO:0016242">
    <property type="term" value="P:negative regulation of macroautophagy"/>
    <property type="evidence" value="ECO:0007669"/>
    <property type="project" value="TreeGrafter"/>
</dbReference>
<dbReference type="EMBL" id="BMAR01000010">
    <property type="protein sequence ID" value="GFR45444.1"/>
    <property type="molecule type" value="Genomic_DNA"/>
</dbReference>
<dbReference type="InterPro" id="IPR016024">
    <property type="entry name" value="ARM-type_fold"/>
</dbReference>
<organism evidence="1 2">
    <name type="scientific">Astrephomene gubernaculifera</name>
    <dbReference type="NCBI Taxonomy" id="47775"/>
    <lineage>
        <taxon>Eukaryota</taxon>
        <taxon>Viridiplantae</taxon>
        <taxon>Chlorophyta</taxon>
        <taxon>core chlorophytes</taxon>
        <taxon>Chlorophyceae</taxon>
        <taxon>CS clade</taxon>
        <taxon>Chlamydomonadales</taxon>
        <taxon>Astrephomenaceae</taxon>
        <taxon>Astrephomene</taxon>
    </lineage>
</organism>
<evidence type="ECO:0000313" key="2">
    <source>
        <dbReference type="Proteomes" id="UP001054857"/>
    </source>
</evidence>
<dbReference type="Proteomes" id="UP001054857">
    <property type="component" value="Unassembled WGS sequence"/>
</dbReference>
<dbReference type="GO" id="GO:0004674">
    <property type="term" value="F:protein serine/threonine kinase activity"/>
    <property type="evidence" value="ECO:0007669"/>
    <property type="project" value="TreeGrafter"/>
</dbReference>
<feature type="non-terminal residue" evidence="1">
    <location>
        <position position="1"/>
    </location>
</feature>
<dbReference type="InterPro" id="IPR050517">
    <property type="entry name" value="DDR_Repair_Kinase"/>
</dbReference>
<dbReference type="GO" id="GO:0005634">
    <property type="term" value="C:nucleus"/>
    <property type="evidence" value="ECO:0007669"/>
    <property type="project" value="TreeGrafter"/>
</dbReference>
<dbReference type="SUPFAM" id="SSF48371">
    <property type="entry name" value="ARM repeat"/>
    <property type="match status" value="1"/>
</dbReference>
<dbReference type="AlphaFoldDB" id="A0AAD3DQP9"/>
<dbReference type="GO" id="GO:0031931">
    <property type="term" value="C:TORC1 complex"/>
    <property type="evidence" value="ECO:0007669"/>
    <property type="project" value="TreeGrafter"/>
</dbReference>
<dbReference type="Gene3D" id="1.25.10.10">
    <property type="entry name" value="Leucine-rich Repeat Variant"/>
    <property type="match status" value="1"/>
</dbReference>
<dbReference type="GO" id="GO:0031929">
    <property type="term" value="P:TOR signaling"/>
    <property type="evidence" value="ECO:0007669"/>
    <property type="project" value="TreeGrafter"/>
</dbReference>
<dbReference type="PANTHER" id="PTHR11139:SF9">
    <property type="entry name" value="SERINE_THREONINE-PROTEIN KINASE MTOR"/>
    <property type="match status" value="1"/>
</dbReference>
<dbReference type="InterPro" id="IPR011989">
    <property type="entry name" value="ARM-like"/>
</dbReference>
<comment type="caution">
    <text evidence="1">The sequence shown here is derived from an EMBL/GenBank/DDBJ whole genome shotgun (WGS) entry which is preliminary data.</text>
</comment>
<dbReference type="PANTHER" id="PTHR11139">
    <property type="entry name" value="ATAXIA TELANGIECTASIA MUTATED ATM -RELATED"/>
    <property type="match status" value="1"/>
</dbReference>
<feature type="non-terminal residue" evidence="1">
    <location>
        <position position="147"/>
    </location>
</feature>